<comment type="subcellular location">
    <subcellularLocation>
        <location evidence="8">Cell membrane</location>
        <topology evidence="8">Multi-pass membrane protein</topology>
    </subcellularLocation>
    <subcellularLocation>
        <location evidence="1">Endomembrane system</location>
        <topology evidence="1">Multi-pass membrane protein</topology>
    </subcellularLocation>
</comment>
<evidence type="ECO:0000256" key="3">
    <source>
        <dbReference type="ARBA" id="ARBA00022448"/>
    </source>
</evidence>
<name>A0ABV2K3E4_9GAMM</name>
<dbReference type="RefSeq" id="WP_354015929.1">
    <property type="nucleotide sequence ID" value="NZ_JBEPMU010000007.1"/>
</dbReference>
<comment type="caution">
    <text evidence="9">The sequence shown here is derived from an EMBL/GenBank/DDBJ whole genome shotgun (WGS) entry which is preliminary data.</text>
</comment>
<feature type="transmembrane region" description="Helical" evidence="8">
    <location>
        <begin position="100"/>
        <end position="125"/>
    </location>
</feature>
<evidence type="ECO:0000256" key="6">
    <source>
        <dbReference type="ARBA" id="ARBA00022989"/>
    </source>
</evidence>
<sequence>MFVLLAGGNVLAWAWALSEAHREPMLLGSGALAYAFGLRHAFDADHIASIDNVTRSLARDASAPATVGLWFALGHSTVVIAACTAIAMMTSTAHQWLPRLATWGGLGGSIFSISFLLVAAGINAASLSGLMRAWQGRQPMSVAPLQPRGCLAAILGSLLLAVRRPWHMLAIGFLFGLGFDTASEIGLLGLSAETALRMPSHASIMLLAVLFTAGMSLADATDGAIMARAYGWALERPRRRLTYNLIVTGISIIAALAVAAAELGNLAREQYGLHGAAWRAVAWTGNHSGFVGCLMVALLLGCWMIALFGRPKAVAIHARSATTAVERARRSELDIDAT</sequence>
<dbReference type="Pfam" id="PF03824">
    <property type="entry name" value="NicO"/>
    <property type="match status" value="1"/>
</dbReference>
<keyword evidence="10" id="KW-1185">Reference proteome</keyword>
<feature type="transmembrane region" description="Helical" evidence="8">
    <location>
        <begin position="202"/>
        <end position="220"/>
    </location>
</feature>
<reference evidence="9 10" key="1">
    <citation type="submission" date="2024-06" db="EMBL/GenBank/DDBJ databases">
        <title>Sorghum-associated microbial communities from plants grown in Nebraska, USA.</title>
        <authorList>
            <person name="Schachtman D."/>
        </authorList>
    </citation>
    <scope>NUCLEOTIDE SEQUENCE [LARGE SCALE GENOMIC DNA]</scope>
    <source>
        <strain evidence="9 10">1073</strain>
    </source>
</reference>
<evidence type="ECO:0000256" key="4">
    <source>
        <dbReference type="ARBA" id="ARBA00022596"/>
    </source>
</evidence>
<keyword evidence="7 8" id="KW-0472">Membrane</keyword>
<dbReference type="PANTHER" id="PTHR31611:SF0">
    <property type="entry name" value="HIGH-AFFINITY NICKEL TRANSPORT PROTEIN NIC1"/>
    <property type="match status" value="1"/>
</dbReference>
<comment type="similarity">
    <text evidence="2 8">Belongs to the NiCoT transporter (TC 2.A.52) family.</text>
</comment>
<evidence type="ECO:0000256" key="1">
    <source>
        <dbReference type="ARBA" id="ARBA00004127"/>
    </source>
</evidence>
<keyword evidence="3 8" id="KW-0813">Transport</keyword>
<dbReference type="InterPro" id="IPR004688">
    <property type="entry name" value="Ni/Co_transpt"/>
</dbReference>
<evidence type="ECO:0000256" key="8">
    <source>
        <dbReference type="RuleBase" id="RU362101"/>
    </source>
</evidence>
<feature type="transmembrane region" description="Helical" evidence="8">
    <location>
        <begin position="145"/>
        <end position="162"/>
    </location>
</feature>
<evidence type="ECO:0000313" key="9">
    <source>
        <dbReference type="EMBL" id="MET3654578.1"/>
    </source>
</evidence>
<dbReference type="InterPro" id="IPR011541">
    <property type="entry name" value="Ni/Co_transpt_high_affinity"/>
</dbReference>
<evidence type="ECO:0000256" key="2">
    <source>
        <dbReference type="ARBA" id="ARBA00010892"/>
    </source>
</evidence>
<dbReference type="EMBL" id="JBEPMU010000007">
    <property type="protein sequence ID" value="MET3654578.1"/>
    <property type="molecule type" value="Genomic_DNA"/>
</dbReference>
<feature type="transmembrane region" description="Helical" evidence="8">
    <location>
        <begin position="169"/>
        <end position="190"/>
    </location>
</feature>
<evidence type="ECO:0000256" key="7">
    <source>
        <dbReference type="ARBA" id="ARBA00023136"/>
    </source>
</evidence>
<protein>
    <recommendedName>
        <fullName evidence="8">Nickel/cobalt efflux system</fullName>
    </recommendedName>
</protein>
<organism evidence="9 10">
    <name type="scientific">Dyella japonica</name>
    <dbReference type="NCBI Taxonomy" id="231455"/>
    <lineage>
        <taxon>Bacteria</taxon>
        <taxon>Pseudomonadati</taxon>
        <taxon>Pseudomonadota</taxon>
        <taxon>Gammaproteobacteria</taxon>
        <taxon>Lysobacterales</taxon>
        <taxon>Rhodanobacteraceae</taxon>
        <taxon>Dyella</taxon>
    </lineage>
</organism>
<dbReference type="Proteomes" id="UP001549184">
    <property type="component" value="Unassembled WGS sequence"/>
</dbReference>
<proteinExistence type="inferred from homology"/>
<feature type="transmembrane region" description="Helical" evidence="8">
    <location>
        <begin position="289"/>
        <end position="309"/>
    </location>
</feature>
<feature type="transmembrane region" description="Helical" evidence="8">
    <location>
        <begin position="67"/>
        <end position="88"/>
    </location>
</feature>
<keyword evidence="5 8" id="KW-0812">Transmembrane</keyword>
<feature type="transmembrane region" description="Helical" evidence="8">
    <location>
        <begin position="241"/>
        <end position="261"/>
    </location>
</feature>
<keyword evidence="6 8" id="KW-1133">Transmembrane helix</keyword>
<accession>A0ABV2K3E4</accession>
<gene>
    <name evidence="9" type="ORF">ABIC75_004326</name>
</gene>
<dbReference type="PANTHER" id="PTHR31611">
    <property type="entry name" value="HIGH-AFFINITY NICKEL TRANSPORT PROTEIN NIC1"/>
    <property type="match status" value="1"/>
</dbReference>
<evidence type="ECO:0000256" key="5">
    <source>
        <dbReference type="ARBA" id="ARBA00022692"/>
    </source>
</evidence>
<evidence type="ECO:0000313" key="10">
    <source>
        <dbReference type="Proteomes" id="UP001549184"/>
    </source>
</evidence>
<keyword evidence="4" id="KW-0533">Nickel</keyword>